<dbReference type="OMA" id="ACTIARS"/>
<feature type="domain" description="Ubiquitin fusion degradation protein UFD1 N-terminal subdomain 1" evidence="4">
    <location>
        <begin position="33"/>
        <end position="115"/>
    </location>
</feature>
<dbReference type="GO" id="GO:0034098">
    <property type="term" value="C:VCP-NPL4-UFD1 AAA ATPase complex"/>
    <property type="evidence" value="ECO:0007669"/>
    <property type="project" value="TreeGrafter"/>
</dbReference>
<name>A0A067D5J6_SAPPC</name>
<dbReference type="AlphaFoldDB" id="A0A067D5J6"/>
<keyword evidence="7" id="KW-1185">Reference proteome</keyword>
<protein>
    <recommendedName>
        <fullName evidence="8">TRAF-type domain-containing protein</fullName>
    </recommendedName>
</protein>
<proteinExistence type="inferred from homology"/>
<dbReference type="Gene3D" id="3.10.330.10">
    <property type="match status" value="1"/>
</dbReference>
<dbReference type="InterPro" id="IPR013083">
    <property type="entry name" value="Znf_RING/FYVE/PHD"/>
</dbReference>
<evidence type="ECO:0000256" key="2">
    <source>
        <dbReference type="ARBA" id="ARBA00022786"/>
    </source>
</evidence>
<dbReference type="PANTHER" id="PTHR12555:SF13">
    <property type="entry name" value="UBIQUITIN RECOGNITION FACTOR IN ER-ASSOCIATED DEGRADATION PROTEIN 1"/>
    <property type="match status" value="1"/>
</dbReference>
<dbReference type="Pfam" id="PF03152">
    <property type="entry name" value="UFD1_N1"/>
    <property type="match status" value="1"/>
</dbReference>
<feature type="region of interest" description="Disordered" evidence="3">
    <location>
        <begin position="198"/>
        <end position="246"/>
    </location>
</feature>
<reference evidence="6 7" key="1">
    <citation type="journal article" date="2013" name="PLoS Genet.">
        <title>Distinctive expansion of potential virulence genes in the genome of the oomycete fish pathogen Saprolegnia parasitica.</title>
        <authorList>
            <person name="Jiang R.H."/>
            <person name="de Bruijn I."/>
            <person name="Haas B.J."/>
            <person name="Belmonte R."/>
            <person name="Lobach L."/>
            <person name="Christie J."/>
            <person name="van den Ackerveken G."/>
            <person name="Bottin A."/>
            <person name="Bulone V."/>
            <person name="Diaz-Moreno S.M."/>
            <person name="Dumas B."/>
            <person name="Fan L."/>
            <person name="Gaulin E."/>
            <person name="Govers F."/>
            <person name="Grenville-Briggs L.J."/>
            <person name="Horner N.R."/>
            <person name="Levin J.Z."/>
            <person name="Mammella M."/>
            <person name="Meijer H.J."/>
            <person name="Morris P."/>
            <person name="Nusbaum C."/>
            <person name="Oome S."/>
            <person name="Phillips A.J."/>
            <person name="van Rooyen D."/>
            <person name="Rzeszutek E."/>
            <person name="Saraiva M."/>
            <person name="Secombes C.J."/>
            <person name="Seidl M.F."/>
            <person name="Snel B."/>
            <person name="Stassen J.H."/>
            <person name="Sykes S."/>
            <person name="Tripathy S."/>
            <person name="van den Berg H."/>
            <person name="Vega-Arreguin J.C."/>
            <person name="Wawra S."/>
            <person name="Young S.K."/>
            <person name="Zeng Q."/>
            <person name="Dieguez-Uribeondo J."/>
            <person name="Russ C."/>
            <person name="Tyler B.M."/>
            <person name="van West P."/>
        </authorList>
    </citation>
    <scope>NUCLEOTIDE SEQUENCE [LARGE SCALE GENOMIC DNA]</scope>
    <source>
        <strain evidence="6 7">CBS 223.65</strain>
    </source>
</reference>
<dbReference type="STRING" id="695850.A0A067D5J6"/>
<dbReference type="Gene3D" id="3.30.40.10">
    <property type="entry name" value="Zinc/RING finger domain, C3HC4 (zinc finger)"/>
    <property type="match status" value="1"/>
</dbReference>
<dbReference type="GO" id="GO:0006511">
    <property type="term" value="P:ubiquitin-dependent protein catabolic process"/>
    <property type="evidence" value="ECO:0007669"/>
    <property type="project" value="InterPro"/>
</dbReference>
<dbReference type="GeneID" id="24140538"/>
<dbReference type="KEGG" id="spar:SPRG_19093"/>
<dbReference type="InterPro" id="IPR055418">
    <property type="entry name" value="UFD1_N2"/>
</dbReference>
<feature type="region of interest" description="Disordered" evidence="3">
    <location>
        <begin position="612"/>
        <end position="632"/>
    </location>
</feature>
<evidence type="ECO:0000259" key="4">
    <source>
        <dbReference type="Pfam" id="PF03152"/>
    </source>
</evidence>
<evidence type="ECO:0000313" key="6">
    <source>
        <dbReference type="EMBL" id="KDO34272.1"/>
    </source>
</evidence>
<evidence type="ECO:0000313" key="7">
    <source>
        <dbReference type="Proteomes" id="UP000030745"/>
    </source>
</evidence>
<dbReference type="PANTHER" id="PTHR12555">
    <property type="entry name" value="UBIQUITIN FUSION DEGRADATON PROTEIN 1"/>
    <property type="match status" value="1"/>
</dbReference>
<comment type="similarity">
    <text evidence="1">Belongs to the UFD1 family.</text>
</comment>
<dbReference type="OrthoDB" id="422728at2759"/>
<dbReference type="InterPro" id="IPR004854">
    <property type="entry name" value="Ufd1-like"/>
</dbReference>
<keyword evidence="2" id="KW-0833">Ubl conjugation pathway</keyword>
<gene>
    <name evidence="6" type="ORF">SPRG_19093</name>
</gene>
<dbReference type="InterPro" id="IPR055417">
    <property type="entry name" value="UFD1_N1"/>
</dbReference>
<dbReference type="InterPro" id="IPR042299">
    <property type="entry name" value="Ufd1-like_Nn"/>
</dbReference>
<dbReference type="Proteomes" id="UP000030745">
    <property type="component" value="Unassembled WGS sequence"/>
</dbReference>
<dbReference type="Gene3D" id="2.40.40.50">
    <property type="entry name" value="Ubiquitin fusion degradation protein UFD1, N-terminal domain"/>
    <property type="match status" value="1"/>
</dbReference>
<feature type="domain" description="Ubiquitin fusion degradation protein UFD1 N-terminal subdomain 2" evidence="5">
    <location>
        <begin position="120"/>
        <end position="198"/>
    </location>
</feature>
<dbReference type="GO" id="GO:0031593">
    <property type="term" value="F:polyubiquitin modification-dependent protein binding"/>
    <property type="evidence" value="ECO:0007669"/>
    <property type="project" value="TreeGrafter"/>
</dbReference>
<dbReference type="GO" id="GO:0036503">
    <property type="term" value="P:ERAD pathway"/>
    <property type="evidence" value="ECO:0007669"/>
    <property type="project" value="TreeGrafter"/>
</dbReference>
<evidence type="ECO:0000259" key="5">
    <source>
        <dbReference type="Pfam" id="PF24842"/>
    </source>
</evidence>
<evidence type="ECO:0008006" key="8">
    <source>
        <dbReference type="Google" id="ProtNLM"/>
    </source>
</evidence>
<evidence type="ECO:0000256" key="1">
    <source>
        <dbReference type="ARBA" id="ARBA00006043"/>
    </source>
</evidence>
<dbReference type="RefSeq" id="XP_012195289.1">
    <property type="nucleotide sequence ID" value="XM_012339899.1"/>
</dbReference>
<dbReference type="VEuPathDB" id="FungiDB:SPRG_19093"/>
<sequence length="632" mass="68853">MARSAQFRGRFECYSVACLGATRPIRGVLTLVVDMPDLEFGDKVILPPAVLRDLQVLKIPLPLVFRVTSTNAPDVRQFCSVLEFSAPDGQMFAPYWMMQNLLVDEGGRLQLESATNIPRGVYCRFQPHVGAFLDLAATLGPKILLESAMRKYSVLSVGETIVIEYGADKYFVDVVHVKPGDVIHLFGDVDLEVDFKAPENMDPRRPKSAAPPADTSPCSQPKDNVTPRRETVDATLGPSSTLGRRLGDGGYVQVPDTPPVVAATPAKKALSLQAAQLKTKSGAGPNPLTTKSVKAFETTGYRLEATLVEPRPELPDAVIPTESATAPYVCGFCLGEMPRANAELHELRCKQHVAYHRIVCAICHEKVLQAKLEEHVHCPQCSFCGSSSSLAEHHKALHAVVRCPCGADVPVDAMPQHKETICPHTLTMCHLCALSFSRHKYAQHYASCSSRTEQCERCKKYINVLAFNQHEATCGDEPREEKDLTAARPSIPTATLFSCPYCGRAAFDSIVALDKHTEHACTIARSFLGNGLPTKGSQAPPILRGKLRRKTDLVKPKSTLQQAGERAVKRETAVITTLGDLEPVKGATIGGSASKSSRQQQVHAILTASQRATRKLAARQTSTTKTTKKHLL</sequence>
<evidence type="ECO:0000256" key="3">
    <source>
        <dbReference type="SAM" id="MobiDB-lite"/>
    </source>
</evidence>
<organism evidence="6 7">
    <name type="scientific">Saprolegnia parasitica (strain CBS 223.65)</name>
    <dbReference type="NCBI Taxonomy" id="695850"/>
    <lineage>
        <taxon>Eukaryota</taxon>
        <taxon>Sar</taxon>
        <taxon>Stramenopiles</taxon>
        <taxon>Oomycota</taxon>
        <taxon>Saprolegniomycetes</taxon>
        <taxon>Saprolegniales</taxon>
        <taxon>Saprolegniaceae</taxon>
        <taxon>Saprolegnia</taxon>
    </lineage>
</organism>
<dbReference type="EMBL" id="KK583191">
    <property type="protein sequence ID" value="KDO34272.1"/>
    <property type="molecule type" value="Genomic_DNA"/>
</dbReference>
<accession>A0A067D5J6</accession>
<dbReference type="Pfam" id="PF24842">
    <property type="entry name" value="UFD1_N2"/>
    <property type="match status" value="1"/>
</dbReference>